<comment type="caution">
    <text evidence="1">The sequence shown here is derived from an EMBL/GenBank/DDBJ whole genome shotgun (WGS) entry which is preliminary data.</text>
</comment>
<accession>A0A0F9SKR2</accession>
<reference evidence="1" key="1">
    <citation type="journal article" date="2015" name="Nature">
        <title>Complex archaea that bridge the gap between prokaryotes and eukaryotes.</title>
        <authorList>
            <person name="Spang A."/>
            <person name="Saw J.H."/>
            <person name="Jorgensen S.L."/>
            <person name="Zaremba-Niedzwiedzka K."/>
            <person name="Martijn J."/>
            <person name="Lind A.E."/>
            <person name="van Eijk R."/>
            <person name="Schleper C."/>
            <person name="Guy L."/>
            <person name="Ettema T.J."/>
        </authorList>
    </citation>
    <scope>NUCLEOTIDE SEQUENCE</scope>
</reference>
<dbReference type="EMBL" id="LAZR01002456">
    <property type="protein sequence ID" value="KKN29808.1"/>
    <property type="molecule type" value="Genomic_DNA"/>
</dbReference>
<gene>
    <name evidence="1" type="ORF">LCGC14_0840350</name>
</gene>
<proteinExistence type="predicted"/>
<evidence type="ECO:0000313" key="1">
    <source>
        <dbReference type="EMBL" id="KKN29808.1"/>
    </source>
</evidence>
<dbReference type="AlphaFoldDB" id="A0A0F9SKR2"/>
<protein>
    <submittedName>
        <fullName evidence="1">Uncharacterized protein</fullName>
    </submittedName>
</protein>
<organism evidence="1">
    <name type="scientific">marine sediment metagenome</name>
    <dbReference type="NCBI Taxonomy" id="412755"/>
    <lineage>
        <taxon>unclassified sequences</taxon>
        <taxon>metagenomes</taxon>
        <taxon>ecological metagenomes</taxon>
    </lineage>
</organism>
<sequence>MAGSIVRRHLNKNFELSGVFASAAAFLVFLNKQAAEEGMLYFDTTLKQLRTFDGSSWSPAGQNGVSAGSLDDAANIGTKITIDAAFSTGLEIEATDAIISSNGQLLLLDNNDTGSDIHALEITSTSTAAAIQITNTTATTDDIQGTSDTWAVTGQGAATLTAITLGDSEPINIGASTDAVLQWDTTRLALTAAADSTFRIGAAAFSYDVEFIGQTAVTNLMKWDLDGGADSLGALIFDNVDLDLGDSDVLRFGDGADVTITWDASNLLIEALVQDTGEIRIGSTNALNLAVYGNTATDIALFDVSTAILEMNGWDMNLQDDDFLYFGDSNDVTIRWTSGQLDMLAAADDTVWTIGNGTNSFDIQIFGETSAADIVFDASANKLSLDGIDLKLEDDDYILLGDSATAGSTIDGTIRWDSTASEIEVIGNTSFEDTLTAVNLTVTGTLTASGGLAPGSLSLGDGENINFGDGNDYTISTAGSTAALILAAVNANDAINIGDGSVLTDFLIDNATVAGADVWFDASGDTNNGVWNFGKDDDGVDVIFFGATASARMTWDYSADQLVVAGGANISLNDNVELLLGTGASNAGDFKIDSDGSSLFIREIAAAGKDLQIGVNGKGLDVKFFGETASSFCLWDQSGDQMLFDAATLAFGDGDSILLGDVLGTGDFSITSTSAVLTIGQVASGTGTIAMGVTGKGIDQKWWAETAGDFMLWDQDGNSNLGALVFEDSAIQFAGAASTYTYAISTSAMLVTATDDSSAKVTWGDNGTNGLDQEWLSVSAGNLLNWDAGTETLKLTDVLCTMIGADSRGTILAITGNDTSGNSDTMTINHDGTAAGLKITCDGATSVALELASAASQTTTLALLDGTTGNWIGANDVGMLQLTKDTALANAGGSMLLVTNSAQPVSAAEGFMARFVDTGTAQTNAFGVQISVTSTTGALNVASGTSLFADAVTCTTGVQSSSVALEAQVEANQQTITAGSAFVTVSIANDANDVIILPTAVIGNVIRITVPATGCELQTAVAGSDQINGVDCSGANEMAMAAGSIYTLVCHVANKWVATGVDGAGAAQATIVPDADS</sequence>
<name>A0A0F9SKR2_9ZZZZ</name>